<proteinExistence type="predicted"/>
<evidence type="ECO:0000313" key="3">
    <source>
        <dbReference type="RefSeq" id="XP_020083315.1"/>
    </source>
</evidence>
<evidence type="ECO:0000256" key="1">
    <source>
        <dbReference type="SAM" id="Phobius"/>
    </source>
</evidence>
<keyword evidence="1" id="KW-1133">Transmembrane helix</keyword>
<keyword evidence="1" id="KW-0812">Transmembrane</keyword>
<name>A0A6P5EPX8_ANACO</name>
<gene>
    <name evidence="3" type="primary">LOC109706755</name>
</gene>
<sequence length="231" mass="26319">MPSLLSTNVHFYVCSNLHKNHLGHHQIVGTKCFRPKKSDRRHVRRCVKASWGLGDDDLRTLKRIIRLQSAIRNRSVKDFVELIADECKYICASLPAFHLSQLGKKVFEFLLLMMMRSDLMFVIKPSADHGVDVGVRMVAAWSEDNLPIGFGLNVYTSHVYDGVVFIKKANTVLEPLLRLKELPSKLEEILLSLIGKMVPEDMLEGKRKEIFMYCFLGLVVMAISYVLLKGT</sequence>
<keyword evidence="1" id="KW-0472">Membrane</keyword>
<reference evidence="2" key="1">
    <citation type="journal article" date="2015" name="Nat. Genet.">
        <title>The pineapple genome and the evolution of CAM photosynthesis.</title>
        <authorList>
            <person name="Ming R."/>
            <person name="VanBuren R."/>
            <person name="Wai C.M."/>
            <person name="Tang H."/>
            <person name="Schatz M.C."/>
            <person name="Bowers J.E."/>
            <person name="Lyons E."/>
            <person name="Wang M.L."/>
            <person name="Chen J."/>
            <person name="Biggers E."/>
            <person name="Zhang J."/>
            <person name="Huang L."/>
            <person name="Zhang L."/>
            <person name="Miao W."/>
            <person name="Zhang J."/>
            <person name="Ye Z."/>
            <person name="Miao C."/>
            <person name="Lin Z."/>
            <person name="Wang H."/>
            <person name="Zhou H."/>
            <person name="Yim W.C."/>
            <person name="Priest H.D."/>
            <person name="Zheng C."/>
            <person name="Woodhouse M."/>
            <person name="Edger P.P."/>
            <person name="Guyot R."/>
            <person name="Guo H.B."/>
            <person name="Guo H."/>
            <person name="Zheng G."/>
            <person name="Singh R."/>
            <person name="Sharma A."/>
            <person name="Min X."/>
            <person name="Zheng Y."/>
            <person name="Lee H."/>
            <person name="Gurtowski J."/>
            <person name="Sedlazeck F.J."/>
            <person name="Harkess A."/>
            <person name="McKain M.R."/>
            <person name="Liao Z."/>
            <person name="Fang J."/>
            <person name="Liu J."/>
            <person name="Zhang X."/>
            <person name="Zhang Q."/>
            <person name="Hu W."/>
            <person name="Qin Y."/>
            <person name="Wang K."/>
            <person name="Chen L.Y."/>
            <person name="Shirley N."/>
            <person name="Lin Y.R."/>
            <person name="Liu L.Y."/>
            <person name="Hernandez A.G."/>
            <person name="Wright C.L."/>
            <person name="Bulone V."/>
            <person name="Tuskan G.A."/>
            <person name="Heath K."/>
            <person name="Zee F."/>
            <person name="Moore P.H."/>
            <person name="Sunkar R."/>
            <person name="Leebens-Mack J.H."/>
            <person name="Mockler T."/>
            <person name="Bennetzen J.L."/>
            <person name="Freeling M."/>
            <person name="Sankoff D."/>
            <person name="Paterson A.H."/>
            <person name="Zhu X."/>
            <person name="Yang X."/>
            <person name="Smith J.A."/>
            <person name="Cushman J.C."/>
            <person name="Paull R.E."/>
            <person name="Yu Q."/>
        </authorList>
    </citation>
    <scope>NUCLEOTIDE SEQUENCE [LARGE SCALE GENOMIC DNA]</scope>
    <source>
        <strain evidence="2">cv. F153</strain>
    </source>
</reference>
<feature type="transmembrane region" description="Helical" evidence="1">
    <location>
        <begin position="210"/>
        <end position="228"/>
    </location>
</feature>
<dbReference type="AlphaFoldDB" id="A0A6P5EPX8"/>
<dbReference type="Proteomes" id="UP000515123">
    <property type="component" value="Linkage group 2"/>
</dbReference>
<dbReference type="OrthoDB" id="753811at2759"/>
<keyword evidence="2" id="KW-1185">Reference proteome</keyword>
<reference evidence="3" key="2">
    <citation type="submission" date="2025-08" db="UniProtKB">
        <authorList>
            <consortium name="RefSeq"/>
        </authorList>
    </citation>
    <scope>IDENTIFICATION</scope>
    <source>
        <tissue evidence="3">Leaf</tissue>
    </source>
</reference>
<organism evidence="2 3">
    <name type="scientific">Ananas comosus</name>
    <name type="common">Pineapple</name>
    <name type="synonym">Ananas ananas</name>
    <dbReference type="NCBI Taxonomy" id="4615"/>
    <lineage>
        <taxon>Eukaryota</taxon>
        <taxon>Viridiplantae</taxon>
        <taxon>Streptophyta</taxon>
        <taxon>Embryophyta</taxon>
        <taxon>Tracheophyta</taxon>
        <taxon>Spermatophyta</taxon>
        <taxon>Magnoliopsida</taxon>
        <taxon>Liliopsida</taxon>
        <taxon>Poales</taxon>
        <taxon>Bromeliaceae</taxon>
        <taxon>Bromelioideae</taxon>
        <taxon>Ananas</taxon>
    </lineage>
</organism>
<dbReference type="RefSeq" id="XP_020083315.1">
    <property type="nucleotide sequence ID" value="XM_020227726.1"/>
</dbReference>
<dbReference type="GeneID" id="109706755"/>
<protein>
    <submittedName>
        <fullName evidence="3">Uncharacterized protein LOC109706755 isoform X1</fullName>
    </submittedName>
</protein>
<dbReference type="PANTHER" id="PTHR33698">
    <property type="entry name" value="NUCLEAR TRANSPORT FACTOR 2 (NTF2)-LIKE PROTEIN"/>
    <property type="match status" value="1"/>
</dbReference>
<accession>A0A6P5EPX8</accession>
<evidence type="ECO:0000313" key="2">
    <source>
        <dbReference type="Proteomes" id="UP000515123"/>
    </source>
</evidence>
<dbReference type="PANTHER" id="PTHR33698:SF6">
    <property type="entry name" value="TRANSMEMBRANE PROTEIN"/>
    <property type="match status" value="1"/>
</dbReference>